<protein>
    <submittedName>
        <fullName evidence="1">Uncharacterized protein</fullName>
    </submittedName>
</protein>
<accession>A8SBU4</accession>
<dbReference type="Proteomes" id="UP000005945">
    <property type="component" value="Unassembled WGS sequence"/>
</dbReference>
<reference evidence="1 2" key="2">
    <citation type="submission" date="2007-09" db="EMBL/GenBank/DDBJ databases">
        <authorList>
            <person name="Fulton L."/>
            <person name="Clifton S."/>
            <person name="Fulton B."/>
            <person name="Xu J."/>
            <person name="Minx P."/>
            <person name="Pepin K.H."/>
            <person name="Johnson M."/>
            <person name="Thiruvilangam P."/>
            <person name="Bhonagiri V."/>
            <person name="Nash W.E."/>
            <person name="Mardis E.R."/>
            <person name="Wilson R.K."/>
        </authorList>
    </citation>
    <scope>NUCLEOTIDE SEQUENCE [LARGE SCALE GENOMIC DNA]</scope>
    <source>
        <strain evidence="1 2">M21/2</strain>
    </source>
</reference>
<reference evidence="1 2" key="1">
    <citation type="submission" date="2007-09" db="EMBL/GenBank/DDBJ databases">
        <title>Draft genome sequence of Faecalibacterium prausnitzii M21/2.</title>
        <authorList>
            <person name="Sudarsanam P."/>
            <person name="Ley R."/>
            <person name="Guruge J."/>
            <person name="Turnbaugh P.J."/>
            <person name="Mahowald M."/>
            <person name="Liep D."/>
            <person name="Gordon J."/>
        </authorList>
    </citation>
    <scope>NUCLEOTIDE SEQUENCE [LARGE SCALE GENOMIC DNA]</scope>
    <source>
        <strain evidence="1 2">M21/2</strain>
    </source>
</reference>
<dbReference type="HOGENOM" id="CLU_3216536_0_0_9"/>
<proteinExistence type="predicted"/>
<gene>
    <name evidence="1" type="ORF">FAEPRAM212_01762</name>
</gene>
<dbReference type="EMBL" id="ABED02000026">
    <property type="protein sequence ID" value="EDP21439.1"/>
    <property type="molecule type" value="Genomic_DNA"/>
</dbReference>
<name>A8SBU4_9FIRM</name>
<evidence type="ECO:0000313" key="1">
    <source>
        <dbReference type="EMBL" id="EDP21439.1"/>
    </source>
</evidence>
<comment type="caution">
    <text evidence="1">The sequence shown here is derived from an EMBL/GenBank/DDBJ whole genome shotgun (WGS) entry which is preliminary data.</text>
</comment>
<evidence type="ECO:0000313" key="2">
    <source>
        <dbReference type="Proteomes" id="UP000005945"/>
    </source>
</evidence>
<organism evidence="1 2">
    <name type="scientific">Faecalibacterium prausnitzii M21/2</name>
    <dbReference type="NCBI Taxonomy" id="411485"/>
    <lineage>
        <taxon>Bacteria</taxon>
        <taxon>Bacillati</taxon>
        <taxon>Bacillota</taxon>
        <taxon>Clostridia</taxon>
        <taxon>Eubacteriales</taxon>
        <taxon>Oscillospiraceae</taxon>
        <taxon>Faecalibacterium</taxon>
    </lineage>
</organism>
<dbReference type="AlphaFoldDB" id="A8SBU4"/>
<sequence>MRFVVNKDMINTRGEETPLAKKSQFLEAMVGKNRKSASLLALAH</sequence>